<keyword evidence="3" id="KW-1185">Reference proteome</keyword>
<evidence type="ECO:0000256" key="1">
    <source>
        <dbReference type="SAM" id="MobiDB-lite"/>
    </source>
</evidence>
<name>A0A6A6BVY6_ZASCE</name>
<feature type="compositionally biased region" description="Polar residues" evidence="1">
    <location>
        <begin position="377"/>
        <end position="390"/>
    </location>
</feature>
<feature type="region of interest" description="Disordered" evidence="1">
    <location>
        <begin position="268"/>
        <end position="299"/>
    </location>
</feature>
<organism evidence="2 3">
    <name type="scientific">Zasmidium cellare ATCC 36951</name>
    <dbReference type="NCBI Taxonomy" id="1080233"/>
    <lineage>
        <taxon>Eukaryota</taxon>
        <taxon>Fungi</taxon>
        <taxon>Dikarya</taxon>
        <taxon>Ascomycota</taxon>
        <taxon>Pezizomycotina</taxon>
        <taxon>Dothideomycetes</taxon>
        <taxon>Dothideomycetidae</taxon>
        <taxon>Mycosphaerellales</taxon>
        <taxon>Mycosphaerellaceae</taxon>
        <taxon>Zasmidium</taxon>
    </lineage>
</organism>
<feature type="compositionally biased region" description="Basic and acidic residues" evidence="1">
    <location>
        <begin position="342"/>
        <end position="369"/>
    </location>
</feature>
<sequence>MDKPNARNFDDFTKFLNAIITYVEHNEEKGSDLSKTATDAADMIEDWAVTSEQANFFQADVNTIRGEATYGMLIFKLNWLRDNRKEDKRADDLPRDWLRGYGGVEKRRMLNDVDHFPLRYMQLWCYALRNFPYIDDRKFNALRADMDSTSTSLRLKYNSDFGRLARHALSLGFSLKKGVIHDASNTNAHNFDVVSLEKPELSTNNEGLPEKERSNRPYERSFHRNRSFITLEKVVAIHLQTCGAYPTPFAVTRDMIFRFWGDILPPSESTTGQRNVQHESDAQDVPAPDGDTTANEVAGPEFKKEHFDAHTGLDQHDHSSTNLVVSSKRKTGFPGPDFQTLLDDKSTALTPRRREQKASHTGGRKRDSQDNEMTIPITESATNGQAQIPG</sequence>
<evidence type="ECO:0000313" key="3">
    <source>
        <dbReference type="Proteomes" id="UP000799537"/>
    </source>
</evidence>
<dbReference type="OrthoDB" id="5421195at2759"/>
<dbReference type="EMBL" id="ML993645">
    <property type="protein sequence ID" value="KAF2158951.1"/>
    <property type="molecule type" value="Genomic_DNA"/>
</dbReference>
<protein>
    <submittedName>
        <fullName evidence="2">Uncharacterized protein</fullName>
    </submittedName>
</protein>
<feature type="region of interest" description="Disordered" evidence="1">
    <location>
        <begin position="312"/>
        <end position="390"/>
    </location>
</feature>
<dbReference type="RefSeq" id="XP_033659840.1">
    <property type="nucleotide sequence ID" value="XM_033814678.1"/>
</dbReference>
<dbReference type="AlphaFoldDB" id="A0A6A6BVY6"/>
<feature type="region of interest" description="Disordered" evidence="1">
    <location>
        <begin position="200"/>
        <end position="219"/>
    </location>
</feature>
<dbReference type="Proteomes" id="UP000799537">
    <property type="component" value="Unassembled WGS sequence"/>
</dbReference>
<evidence type="ECO:0000313" key="2">
    <source>
        <dbReference type="EMBL" id="KAF2158951.1"/>
    </source>
</evidence>
<feature type="compositionally biased region" description="Basic and acidic residues" evidence="1">
    <location>
        <begin position="208"/>
        <end position="219"/>
    </location>
</feature>
<accession>A0A6A6BVY6</accession>
<reference evidence="2" key="1">
    <citation type="journal article" date="2020" name="Stud. Mycol.">
        <title>101 Dothideomycetes genomes: a test case for predicting lifestyles and emergence of pathogens.</title>
        <authorList>
            <person name="Haridas S."/>
            <person name="Albert R."/>
            <person name="Binder M."/>
            <person name="Bloem J."/>
            <person name="Labutti K."/>
            <person name="Salamov A."/>
            <person name="Andreopoulos B."/>
            <person name="Baker S."/>
            <person name="Barry K."/>
            <person name="Bills G."/>
            <person name="Bluhm B."/>
            <person name="Cannon C."/>
            <person name="Castanera R."/>
            <person name="Culley D."/>
            <person name="Daum C."/>
            <person name="Ezra D."/>
            <person name="Gonzalez J."/>
            <person name="Henrissat B."/>
            <person name="Kuo A."/>
            <person name="Liang C."/>
            <person name="Lipzen A."/>
            <person name="Lutzoni F."/>
            <person name="Magnuson J."/>
            <person name="Mondo S."/>
            <person name="Nolan M."/>
            <person name="Ohm R."/>
            <person name="Pangilinan J."/>
            <person name="Park H.-J."/>
            <person name="Ramirez L."/>
            <person name="Alfaro M."/>
            <person name="Sun H."/>
            <person name="Tritt A."/>
            <person name="Yoshinaga Y."/>
            <person name="Zwiers L.-H."/>
            <person name="Turgeon B."/>
            <person name="Goodwin S."/>
            <person name="Spatafora J."/>
            <person name="Crous P."/>
            <person name="Grigoriev I."/>
        </authorList>
    </citation>
    <scope>NUCLEOTIDE SEQUENCE</scope>
    <source>
        <strain evidence="2">ATCC 36951</strain>
    </source>
</reference>
<proteinExistence type="predicted"/>
<dbReference type="GeneID" id="54567950"/>
<gene>
    <name evidence="2" type="ORF">M409DRAFT_61221</name>
</gene>